<dbReference type="PANTHER" id="PTHR36842">
    <property type="entry name" value="PROTEIN TOLB HOMOLOG"/>
    <property type="match status" value="1"/>
</dbReference>
<dbReference type="InterPro" id="IPR007195">
    <property type="entry name" value="TolB_N"/>
</dbReference>
<keyword evidence="5" id="KW-0812">Transmembrane</keyword>
<keyword evidence="5" id="KW-0472">Membrane</keyword>
<dbReference type="AlphaFoldDB" id="A0A932CQ78"/>
<dbReference type="GO" id="GO:0017038">
    <property type="term" value="P:protein import"/>
    <property type="evidence" value="ECO:0007669"/>
    <property type="project" value="InterPro"/>
</dbReference>
<comment type="subcellular location">
    <subcellularLocation>
        <location evidence="1">Periplasm</location>
    </subcellularLocation>
</comment>
<dbReference type="EMBL" id="JACPRF010000289">
    <property type="protein sequence ID" value="MBI2877131.1"/>
    <property type="molecule type" value="Genomic_DNA"/>
</dbReference>
<proteinExistence type="inferred from homology"/>
<dbReference type="InterPro" id="IPR011659">
    <property type="entry name" value="WD40"/>
</dbReference>
<comment type="similarity">
    <text evidence="2">Belongs to the TolB family.</text>
</comment>
<comment type="caution">
    <text evidence="7">The sequence shown here is derived from an EMBL/GenBank/DDBJ whole genome shotgun (WGS) entry which is preliminary data.</text>
</comment>
<protein>
    <submittedName>
        <fullName evidence="7">Tol-Pal system beta propeller repeat protein TolB</fullName>
    </submittedName>
</protein>
<dbReference type="Pfam" id="PF04052">
    <property type="entry name" value="TolB_N"/>
    <property type="match status" value="1"/>
</dbReference>
<feature type="transmembrane region" description="Helical" evidence="5">
    <location>
        <begin position="12"/>
        <end position="29"/>
    </location>
</feature>
<evidence type="ECO:0000256" key="1">
    <source>
        <dbReference type="ARBA" id="ARBA00004418"/>
    </source>
</evidence>
<evidence type="ECO:0000313" key="7">
    <source>
        <dbReference type="EMBL" id="MBI2877131.1"/>
    </source>
</evidence>
<organism evidence="7 8">
    <name type="scientific">Tectimicrobiota bacterium</name>
    <dbReference type="NCBI Taxonomy" id="2528274"/>
    <lineage>
        <taxon>Bacteria</taxon>
        <taxon>Pseudomonadati</taxon>
        <taxon>Nitrospinota/Tectimicrobiota group</taxon>
        <taxon>Candidatus Tectimicrobiota</taxon>
    </lineage>
</organism>
<dbReference type="SUPFAM" id="SSF69304">
    <property type="entry name" value="Tricorn protease N-terminal domain"/>
    <property type="match status" value="1"/>
</dbReference>
<evidence type="ECO:0000259" key="6">
    <source>
        <dbReference type="Pfam" id="PF04052"/>
    </source>
</evidence>
<evidence type="ECO:0000256" key="4">
    <source>
        <dbReference type="ARBA" id="ARBA00022764"/>
    </source>
</evidence>
<feature type="domain" description="TolB N-terminal" evidence="6">
    <location>
        <begin position="40"/>
        <end position="146"/>
    </location>
</feature>
<keyword evidence="5" id="KW-1133">Transmembrane helix</keyword>
<dbReference type="GO" id="GO:0042597">
    <property type="term" value="C:periplasmic space"/>
    <property type="evidence" value="ECO:0007669"/>
    <property type="project" value="UniProtKB-SubCell"/>
</dbReference>
<dbReference type="Pfam" id="PF26549">
    <property type="entry name" value="Tricorn_N"/>
    <property type="match status" value="1"/>
</dbReference>
<evidence type="ECO:0000256" key="5">
    <source>
        <dbReference type="SAM" id="Phobius"/>
    </source>
</evidence>
<keyword evidence="4" id="KW-0574">Periplasm</keyword>
<sequence length="450" mass="49118">MSIKGNRWIRGVLIGWVGALALGVVGSLLRSPRPEAVEVYLDIAKGGGGKITLALSDFVSRGPAKENLSPEIRSILSQDLKASGFFDLVENEAFVREASAQDQKEGKVHFEEWTRLGANALIGGGYLNSRGDLKVDFQLYDVAQGKVITQKSYRSEPGDLRQQVHRFSDEVVAILTGERGIAQTKITFVGKGTGSKELYITDYDGYNVKRLTHNRSIVLSPAWSSDGQRIGFTLYKGRNPSLYVMDWLTGNQWPLSVYQGLNSSVAWAPDGRKLALVLSRDGGPEIYTMSPDGTNLRRLTHYDGVDSSPTWSPNGRQIAFTSDRSGSPQIYVMDAEGSNARRLTFEGNYNDLATWSPKGDKIAYCTRVGGRFQIAVMNADGSQARRLTALPGDNESPTWAPNGRRIAFSSTQKGTSQVYSINPDGTGLQQLTFLGGGCFEPAWSPWLGGG</sequence>
<keyword evidence="3" id="KW-0732">Signal</keyword>
<dbReference type="Gene3D" id="2.120.10.30">
    <property type="entry name" value="TolB, C-terminal domain"/>
    <property type="match status" value="2"/>
</dbReference>
<dbReference type="HAMAP" id="MF_00671">
    <property type="entry name" value="TolB"/>
    <property type="match status" value="1"/>
</dbReference>
<dbReference type="Gene3D" id="3.40.50.10070">
    <property type="entry name" value="TolB, N-terminal domain"/>
    <property type="match status" value="1"/>
</dbReference>
<dbReference type="PANTHER" id="PTHR36842:SF1">
    <property type="entry name" value="PROTEIN TOLB"/>
    <property type="match status" value="1"/>
</dbReference>
<evidence type="ECO:0000256" key="3">
    <source>
        <dbReference type="ARBA" id="ARBA00022729"/>
    </source>
</evidence>
<name>A0A932CQ78_UNCTE</name>
<gene>
    <name evidence="7" type="primary">tolB</name>
    <name evidence="7" type="ORF">HYY20_09645</name>
</gene>
<dbReference type="Pfam" id="PF07676">
    <property type="entry name" value="PD40"/>
    <property type="match status" value="2"/>
</dbReference>
<accession>A0A932CQ78</accession>
<dbReference type="InterPro" id="IPR011042">
    <property type="entry name" value="6-blade_b-propeller_TolB-like"/>
</dbReference>
<dbReference type="InterPro" id="IPR014167">
    <property type="entry name" value="Tol-Pal_TolB"/>
</dbReference>
<reference evidence="7" key="1">
    <citation type="submission" date="2020-07" db="EMBL/GenBank/DDBJ databases">
        <title>Huge and variable diversity of episymbiotic CPR bacteria and DPANN archaea in groundwater ecosystems.</title>
        <authorList>
            <person name="He C.Y."/>
            <person name="Keren R."/>
            <person name="Whittaker M."/>
            <person name="Farag I.F."/>
            <person name="Doudna J."/>
            <person name="Cate J.H.D."/>
            <person name="Banfield J.F."/>
        </authorList>
    </citation>
    <scope>NUCLEOTIDE SEQUENCE</scope>
    <source>
        <strain evidence="7">NC_groundwater_672_Ag_B-0.1um_62_36</strain>
    </source>
</reference>
<evidence type="ECO:0000256" key="2">
    <source>
        <dbReference type="ARBA" id="ARBA00009820"/>
    </source>
</evidence>
<dbReference type="NCBIfam" id="TIGR02800">
    <property type="entry name" value="propeller_TolB"/>
    <property type="match status" value="1"/>
</dbReference>
<dbReference type="Proteomes" id="UP000769766">
    <property type="component" value="Unassembled WGS sequence"/>
</dbReference>
<evidence type="ECO:0000313" key="8">
    <source>
        <dbReference type="Proteomes" id="UP000769766"/>
    </source>
</evidence>
<dbReference type="SUPFAM" id="SSF52964">
    <property type="entry name" value="TolB, N-terminal domain"/>
    <property type="match status" value="1"/>
</dbReference>